<feature type="compositionally biased region" description="Basic residues" evidence="1">
    <location>
        <begin position="34"/>
        <end position="46"/>
    </location>
</feature>
<organism evidence="2 3">
    <name type="scientific">Pontibacter locisalis</name>
    <dbReference type="NCBI Taxonomy" id="1719035"/>
    <lineage>
        <taxon>Bacteria</taxon>
        <taxon>Pseudomonadati</taxon>
        <taxon>Bacteroidota</taxon>
        <taxon>Cytophagia</taxon>
        <taxon>Cytophagales</taxon>
        <taxon>Hymenobacteraceae</taxon>
        <taxon>Pontibacter</taxon>
    </lineage>
</organism>
<feature type="compositionally biased region" description="Basic and acidic residues" evidence="1">
    <location>
        <begin position="68"/>
        <end position="78"/>
    </location>
</feature>
<dbReference type="EMBL" id="JBHULU010000001">
    <property type="protein sequence ID" value="MFD2512284.1"/>
    <property type="molecule type" value="Genomic_DNA"/>
</dbReference>
<proteinExistence type="predicted"/>
<comment type="caution">
    <text evidence="2">The sequence shown here is derived from an EMBL/GenBank/DDBJ whole genome shotgun (WGS) entry which is preliminary data.</text>
</comment>
<dbReference type="Proteomes" id="UP001597544">
    <property type="component" value="Unassembled WGS sequence"/>
</dbReference>
<sequence length="78" mass="8207">MANDRGKSSEVKSHGNEEGRVSRRSRGSNTGPVRGRRSGKTRGKNKPNREGTSGGAKKGKASSGPDSPSDKPNTRNSN</sequence>
<keyword evidence="3" id="KW-1185">Reference proteome</keyword>
<accession>A0ABW5IGY8</accession>
<name>A0ABW5IGY8_9BACT</name>
<reference evidence="3" key="1">
    <citation type="journal article" date="2019" name="Int. J. Syst. Evol. Microbiol.">
        <title>The Global Catalogue of Microorganisms (GCM) 10K type strain sequencing project: providing services to taxonomists for standard genome sequencing and annotation.</title>
        <authorList>
            <consortium name="The Broad Institute Genomics Platform"/>
            <consortium name="The Broad Institute Genome Sequencing Center for Infectious Disease"/>
            <person name="Wu L."/>
            <person name="Ma J."/>
        </authorList>
    </citation>
    <scope>NUCLEOTIDE SEQUENCE [LARGE SCALE GENOMIC DNA]</scope>
    <source>
        <strain evidence="3">KCTC 42498</strain>
    </source>
</reference>
<feature type="compositionally biased region" description="Basic and acidic residues" evidence="1">
    <location>
        <begin position="1"/>
        <end position="21"/>
    </location>
</feature>
<protein>
    <submittedName>
        <fullName evidence="2">Uncharacterized protein</fullName>
    </submittedName>
</protein>
<evidence type="ECO:0000313" key="3">
    <source>
        <dbReference type="Proteomes" id="UP001597544"/>
    </source>
</evidence>
<gene>
    <name evidence="2" type="ORF">ACFSRY_00280</name>
</gene>
<dbReference type="RefSeq" id="WP_377502075.1">
    <property type="nucleotide sequence ID" value="NZ_JBHULU010000001.1"/>
</dbReference>
<evidence type="ECO:0000256" key="1">
    <source>
        <dbReference type="SAM" id="MobiDB-lite"/>
    </source>
</evidence>
<feature type="region of interest" description="Disordered" evidence="1">
    <location>
        <begin position="1"/>
        <end position="78"/>
    </location>
</feature>
<evidence type="ECO:0000313" key="2">
    <source>
        <dbReference type="EMBL" id="MFD2512284.1"/>
    </source>
</evidence>